<proteinExistence type="predicted"/>
<dbReference type="InterPro" id="IPR053204">
    <property type="entry name" value="Oxopyrrolidines_Biosynth-assoc"/>
</dbReference>
<keyword evidence="2" id="KW-1185">Reference proteome</keyword>
<dbReference type="OMA" id="SWFALIT"/>
<dbReference type="HOGENOM" id="CLU_090027_0_0_1"/>
<dbReference type="PANTHER" id="PTHR38797:SF4">
    <property type="entry name" value="NUCLEAR PORE COMPLEX PROTEIN NUP85"/>
    <property type="match status" value="1"/>
</dbReference>
<evidence type="ECO:0000313" key="1">
    <source>
        <dbReference type="EMBL" id="CAP79103.1"/>
    </source>
</evidence>
<sequence length="291" mass="32907">MVAITDDIFAPQLAILQDLFSDNVSAEQAAEYLASISLEDESDLEGGITSLWTLIFKCAYQYPEHHDKLVNVLVQLSKLPDAKTSNGEPILLYDMQVWKDLPMFGWQFRDEWNASVPAGPPDARQKAISRIINRDKFTARLMATKEPVFAYSWFALITLRDALETPVDQSSAGNLEALIPAAAAWISILGADIYQWNEGFDGALGKGGPLWKGQHGFCKERWQFWKERFGELATIEVETGDEVRTTARDTGRMMEEIEKSRSTRQISVTLIHRIDYLYKNKFTGDGCVWES</sequence>
<dbReference type="STRING" id="500485.B6GW49"/>
<dbReference type="eggNOG" id="ENOG502S7Q5">
    <property type="taxonomic scope" value="Eukaryota"/>
</dbReference>
<reference evidence="1 2" key="1">
    <citation type="journal article" date="2008" name="Nat. Biotechnol.">
        <title>Genome sequencing and analysis of the filamentous fungus Penicillium chrysogenum.</title>
        <authorList>
            <person name="van den Berg M.A."/>
            <person name="Albang R."/>
            <person name="Albermann K."/>
            <person name="Badger J.H."/>
            <person name="Daran J.-M."/>
            <person name="Driessen A.J.M."/>
            <person name="Garcia-Estrada C."/>
            <person name="Fedorova N.D."/>
            <person name="Harris D.M."/>
            <person name="Heijne W.H.M."/>
            <person name="Joardar V.S."/>
            <person name="Kiel J.A.K.W."/>
            <person name="Kovalchuk A."/>
            <person name="Martin J.F."/>
            <person name="Nierman W.C."/>
            <person name="Nijland J.G."/>
            <person name="Pronk J.T."/>
            <person name="Roubos J.A."/>
            <person name="van der Klei I.J."/>
            <person name="van Peij N.N.M.E."/>
            <person name="Veenhuis M."/>
            <person name="von Doehren H."/>
            <person name="Wagner C."/>
            <person name="Wortman J.R."/>
            <person name="Bovenberg R.A.L."/>
        </authorList>
    </citation>
    <scope>NUCLEOTIDE SEQUENCE [LARGE SCALE GENOMIC DNA]</scope>
    <source>
        <strain evidence="2">ATCC 28089 / DSM 1075 / NRRL 1951 / Wisconsin 54-1255</strain>
    </source>
</reference>
<dbReference type="OrthoDB" id="3350591at2759"/>
<gene>
    <name evidence="1" type="ORF">Pc06g01100</name>
    <name evidence="1" type="ORF">PCH_Pc06g01100</name>
</gene>
<evidence type="ECO:0000313" key="2">
    <source>
        <dbReference type="Proteomes" id="UP000000724"/>
    </source>
</evidence>
<accession>B6GW49</accession>
<dbReference type="AlphaFoldDB" id="B6GW49"/>
<dbReference type="EMBL" id="AM920421">
    <property type="protein sequence ID" value="CAP79103.1"/>
    <property type="molecule type" value="Genomic_DNA"/>
</dbReference>
<protein>
    <submittedName>
        <fullName evidence="1">Pc06g01100 protein</fullName>
    </submittedName>
</protein>
<dbReference type="VEuPathDB" id="FungiDB:PCH_Pc06g01100"/>
<dbReference type="InterPro" id="IPR022085">
    <property type="entry name" value="OpdG"/>
</dbReference>
<name>B6GW49_PENRW</name>
<dbReference type="Proteomes" id="UP000000724">
    <property type="component" value="Contig Pc00c06"/>
</dbReference>
<dbReference type="Pfam" id="PF12311">
    <property type="entry name" value="DUF3632"/>
    <property type="match status" value="1"/>
</dbReference>
<dbReference type="PANTHER" id="PTHR38797">
    <property type="entry name" value="NUCLEAR PORE COMPLEX PROTEIN NUP85-RELATED"/>
    <property type="match status" value="1"/>
</dbReference>
<organism evidence="1 2">
    <name type="scientific">Penicillium rubens (strain ATCC 28089 / DSM 1075 / NRRL 1951 / Wisconsin 54-1255)</name>
    <name type="common">Penicillium chrysogenum</name>
    <dbReference type="NCBI Taxonomy" id="500485"/>
    <lineage>
        <taxon>Eukaryota</taxon>
        <taxon>Fungi</taxon>
        <taxon>Dikarya</taxon>
        <taxon>Ascomycota</taxon>
        <taxon>Pezizomycotina</taxon>
        <taxon>Eurotiomycetes</taxon>
        <taxon>Eurotiomycetidae</taxon>
        <taxon>Eurotiales</taxon>
        <taxon>Aspergillaceae</taxon>
        <taxon>Penicillium</taxon>
        <taxon>Penicillium chrysogenum species complex</taxon>
    </lineage>
</organism>
<dbReference type="BioCyc" id="PCHR:PC06G01100-MONOMER"/>